<evidence type="ECO:0000313" key="2">
    <source>
        <dbReference type="EMBL" id="VDL78946.1"/>
    </source>
</evidence>
<sequence>MDAPASVRTRLISPTPPFSTESNDYFFIYVSLIVTVTMLLSSAFLVWRWGLHGLGTHLSVVLAMVLLAFNAYLGARTWADLRRQHREYLKHRLRTLPNYRSFAEKHRQSNASPVWIERYNYCKDVHNDDTGG</sequence>
<protein>
    <submittedName>
        <fullName evidence="4">Type VI secretion protein</fullName>
    </submittedName>
</protein>
<proteinExistence type="predicted"/>
<dbReference type="EMBL" id="UYSL01021700">
    <property type="protein sequence ID" value="VDL78946.1"/>
    <property type="molecule type" value="Genomic_DNA"/>
</dbReference>
<feature type="transmembrane region" description="Helical" evidence="1">
    <location>
        <begin position="26"/>
        <end position="47"/>
    </location>
</feature>
<organism evidence="4">
    <name type="scientific">Nippostrongylus brasiliensis</name>
    <name type="common">Rat hookworm</name>
    <dbReference type="NCBI Taxonomy" id="27835"/>
    <lineage>
        <taxon>Eukaryota</taxon>
        <taxon>Metazoa</taxon>
        <taxon>Ecdysozoa</taxon>
        <taxon>Nematoda</taxon>
        <taxon>Chromadorea</taxon>
        <taxon>Rhabditida</taxon>
        <taxon>Rhabditina</taxon>
        <taxon>Rhabditomorpha</taxon>
        <taxon>Strongyloidea</taxon>
        <taxon>Heligmosomidae</taxon>
        <taxon>Nippostrongylus</taxon>
    </lineage>
</organism>
<reference evidence="2 3" key="2">
    <citation type="submission" date="2018-11" db="EMBL/GenBank/DDBJ databases">
        <authorList>
            <consortium name="Pathogen Informatics"/>
        </authorList>
    </citation>
    <scope>NUCLEOTIDE SEQUENCE [LARGE SCALE GENOMIC DNA]</scope>
</reference>
<evidence type="ECO:0000313" key="4">
    <source>
        <dbReference type="WBParaSite" id="NBR_0001535101-mRNA-1"/>
    </source>
</evidence>
<name>A0A158R299_NIPBR</name>
<reference evidence="4" key="1">
    <citation type="submission" date="2016-04" db="UniProtKB">
        <authorList>
            <consortium name="WormBaseParasite"/>
        </authorList>
    </citation>
    <scope>IDENTIFICATION</scope>
</reference>
<keyword evidence="1" id="KW-0472">Membrane</keyword>
<accession>A0A158R299</accession>
<keyword evidence="3" id="KW-1185">Reference proteome</keyword>
<keyword evidence="1" id="KW-1133">Transmembrane helix</keyword>
<evidence type="ECO:0000313" key="3">
    <source>
        <dbReference type="Proteomes" id="UP000271162"/>
    </source>
</evidence>
<keyword evidence="1" id="KW-0812">Transmembrane</keyword>
<dbReference type="AlphaFoldDB" id="A0A158R299"/>
<evidence type="ECO:0000256" key="1">
    <source>
        <dbReference type="SAM" id="Phobius"/>
    </source>
</evidence>
<dbReference type="Proteomes" id="UP000271162">
    <property type="component" value="Unassembled WGS sequence"/>
</dbReference>
<dbReference type="WBParaSite" id="NBR_0001535101-mRNA-1">
    <property type="protein sequence ID" value="NBR_0001535101-mRNA-1"/>
    <property type="gene ID" value="NBR_0001535101"/>
</dbReference>
<gene>
    <name evidence="2" type="ORF">NBR_LOCUS15352</name>
</gene>
<feature type="transmembrane region" description="Helical" evidence="1">
    <location>
        <begin position="53"/>
        <end position="73"/>
    </location>
</feature>